<dbReference type="Pfam" id="PF04326">
    <property type="entry name" value="SLFN_AlbA_2"/>
    <property type="match status" value="1"/>
</dbReference>
<dbReference type="Proteomes" id="UP000014073">
    <property type="component" value="Unassembled WGS sequence"/>
</dbReference>
<protein>
    <recommendedName>
        <fullName evidence="1">Schlafen AlbA-2 domain-containing protein</fullName>
    </recommendedName>
</protein>
<keyword evidence="3" id="KW-1185">Reference proteome</keyword>
<dbReference type="InterPro" id="IPR038461">
    <property type="entry name" value="Schlafen_AlbA_2_dom_sf"/>
</dbReference>
<evidence type="ECO:0000313" key="2">
    <source>
        <dbReference type="EMBL" id="EEF75853.1"/>
    </source>
</evidence>
<reference evidence="2 3" key="1">
    <citation type="submission" date="2008-12" db="EMBL/GenBank/DDBJ databases">
        <authorList>
            <person name="Fulton L."/>
            <person name="Clifton S."/>
            <person name="Fulton B."/>
            <person name="Xu J."/>
            <person name="Minx P."/>
            <person name="Pepin K.H."/>
            <person name="Johnson M."/>
            <person name="Bhonagiri V."/>
            <person name="Nash W.E."/>
            <person name="Mardis E.R."/>
            <person name="Wilson R.K."/>
        </authorList>
    </citation>
    <scope>NUCLEOTIDE SEQUENCE [LARGE SCALE GENOMIC DNA]</scope>
    <source>
        <strain evidence="2 3">DSM 18228</strain>
    </source>
</reference>
<name>S0F6A5_9BACT</name>
<dbReference type="eggNOG" id="COG2865">
    <property type="taxonomic scope" value="Bacteria"/>
</dbReference>
<dbReference type="InterPro" id="IPR007421">
    <property type="entry name" value="Schlafen_AlbA_2_dom"/>
</dbReference>
<dbReference type="EMBL" id="ACBW01000097">
    <property type="protein sequence ID" value="EEF75853.1"/>
    <property type="molecule type" value="Genomic_DNA"/>
</dbReference>
<dbReference type="STRING" id="547042.BACCOPRO_01346"/>
<sequence length="69" mass="8048">MPTESQNIEFKESWRDEFLKWICGFANAQGGVLYIGIKDKGEICGVQDTKKLMEDIPNKVRELHRVYFP</sequence>
<gene>
    <name evidence="2" type="ORF">BACCOPRO_01346</name>
</gene>
<organism evidence="2 3">
    <name type="scientific">Phocaeicola coprophilus DSM 18228 = JCM 13818</name>
    <dbReference type="NCBI Taxonomy" id="547042"/>
    <lineage>
        <taxon>Bacteria</taxon>
        <taxon>Pseudomonadati</taxon>
        <taxon>Bacteroidota</taxon>
        <taxon>Bacteroidia</taxon>
        <taxon>Bacteroidales</taxon>
        <taxon>Bacteroidaceae</taxon>
        <taxon>Phocaeicola</taxon>
    </lineage>
</organism>
<dbReference type="Gene3D" id="3.30.950.30">
    <property type="entry name" value="Schlafen, AAA domain"/>
    <property type="match status" value="1"/>
</dbReference>
<dbReference type="HOGENOM" id="CLU_2953031_0_0_10"/>
<proteinExistence type="predicted"/>
<accession>S0F6A5</accession>
<dbReference type="AlphaFoldDB" id="S0F6A5"/>
<evidence type="ECO:0000313" key="3">
    <source>
        <dbReference type="Proteomes" id="UP000014073"/>
    </source>
</evidence>
<comment type="caution">
    <text evidence="2">The sequence shown here is derived from an EMBL/GenBank/DDBJ whole genome shotgun (WGS) entry which is preliminary data.</text>
</comment>
<feature type="domain" description="Schlafen AlbA-2" evidence="1">
    <location>
        <begin position="4"/>
        <end position="58"/>
    </location>
</feature>
<evidence type="ECO:0000259" key="1">
    <source>
        <dbReference type="Pfam" id="PF04326"/>
    </source>
</evidence>